<evidence type="ECO:0000313" key="2">
    <source>
        <dbReference type="Proteomes" id="UP001057402"/>
    </source>
</evidence>
<dbReference type="Proteomes" id="UP001057402">
    <property type="component" value="Chromosome 5"/>
</dbReference>
<dbReference type="EMBL" id="CM042884">
    <property type="protein sequence ID" value="KAI4368374.1"/>
    <property type="molecule type" value="Genomic_DNA"/>
</dbReference>
<name>A0ACB9QSI2_9MYRT</name>
<comment type="caution">
    <text evidence="1">The sequence shown here is derived from an EMBL/GenBank/DDBJ whole genome shotgun (WGS) entry which is preliminary data.</text>
</comment>
<gene>
    <name evidence="1" type="ORF">MLD38_016936</name>
</gene>
<evidence type="ECO:0000313" key="1">
    <source>
        <dbReference type="EMBL" id="KAI4368374.1"/>
    </source>
</evidence>
<protein>
    <submittedName>
        <fullName evidence="1">Uncharacterized protein</fullName>
    </submittedName>
</protein>
<proteinExistence type="predicted"/>
<keyword evidence="2" id="KW-1185">Reference proteome</keyword>
<reference evidence="2" key="1">
    <citation type="journal article" date="2023" name="Front. Plant Sci.">
        <title>Chromosomal-level genome assembly of Melastoma candidum provides insights into trichome evolution.</title>
        <authorList>
            <person name="Zhong Y."/>
            <person name="Wu W."/>
            <person name="Sun C."/>
            <person name="Zou P."/>
            <person name="Liu Y."/>
            <person name="Dai S."/>
            <person name="Zhou R."/>
        </authorList>
    </citation>
    <scope>NUCLEOTIDE SEQUENCE [LARGE SCALE GENOMIC DNA]</scope>
</reference>
<accession>A0ACB9QSI2</accession>
<sequence length="387" mass="42420">MKSAKPFLAIASLSVITLLLLLFSTPTVYAQFMMYPSIQNPRLARAFIALQAWKHVIVSDPKNVTENWCDPDVCNYTGVFCAPAPDDTGVVTVAGIDLNHANITGELPEDLGLLTDLALFHVNSNRFYGTIPWSFRDLHLLFELDVSNNLLSGEFPSVVLDLPSLRYLDIRFNLFEGDLPQKLFDLKLDALFINNNFFSSVLPPNIGNSPVSVIVIANNPVNACLPASIMKMASTLTEIIISNAGLTGCLPPDIGVLNKLTVFDISSNSLVGQLPDSIADMKSLQQLNVAHNKLSSEIPNSICSLPNLQNFTYSDNYFCREPESCLKLPSEDDTENCIPERPFQRPEQGCIAFYSHPVDCSSYGCWPKSSAPSLSPAPAPTPTHLLP</sequence>
<organism evidence="1 2">
    <name type="scientific">Melastoma candidum</name>
    <dbReference type="NCBI Taxonomy" id="119954"/>
    <lineage>
        <taxon>Eukaryota</taxon>
        <taxon>Viridiplantae</taxon>
        <taxon>Streptophyta</taxon>
        <taxon>Embryophyta</taxon>
        <taxon>Tracheophyta</taxon>
        <taxon>Spermatophyta</taxon>
        <taxon>Magnoliopsida</taxon>
        <taxon>eudicotyledons</taxon>
        <taxon>Gunneridae</taxon>
        <taxon>Pentapetalae</taxon>
        <taxon>rosids</taxon>
        <taxon>malvids</taxon>
        <taxon>Myrtales</taxon>
        <taxon>Melastomataceae</taxon>
        <taxon>Melastomatoideae</taxon>
        <taxon>Melastomateae</taxon>
        <taxon>Melastoma</taxon>
    </lineage>
</organism>